<accession>A0AAV4ULJ8</accession>
<sequence>MRNKKWHCLYRFRIEYSDNTFGTIPVNNFPEKNDVQQCILTLLSFPGRQPNASVFQAGEFIPNRLYFSARNNKYPDSIMCWRARNIVPKITRETQMKDLLPCLWMHHLSWLMYSTTV</sequence>
<name>A0AAV4ULJ8_9ARAC</name>
<protein>
    <recommendedName>
        <fullName evidence="3">LAGLIDADG homing endonuclease</fullName>
    </recommendedName>
</protein>
<evidence type="ECO:0000313" key="2">
    <source>
        <dbReference type="Proteomes" id="UP001054837"/>
    </source>
</evidence>
<keyword evidence="2" id="KW-1185">Reference proteome</keyword>
<reference evidence="1 2" key="1">
    <citation type="submission" date="2021-06" db="EMBL/GenBank/DDBJ databases">
        <title>Caerostris darwini draft genome.</title>
        <authorList>
            <person name="Kono N."/>
            <person name="Arakawa K."/>
        </authorList>
    </citation>
    <scope>NUCLEOTIDE SEQUENCE [LARGE SCALE GENOMIC DNA]</scope>
</reference>
<gene>
    <name evidence="1" type="ORF">CDAR_518301</name>
</gene>
<dbReference type="AlphaFoldDB" id="A0AAV4ULJ8"/>
<dbReference type="EMBL" id="BPLQ01011522">
    <property type="protein sequence ID" value="GIY58658.1"/>
    <property type="molecule type" value="Genomic_DNA"/>
</dbReference>
<evidence type="ECO:0008006" key="3">
    <source>
        <dbReference type="Google" id="ProtNLM"/>
    </source>
</evidence>
<evidence type="ECO:0000313" key="1">
    <source>
        <dbReference type="EMBL" id="GIY58658.1"/>
    </source>
</evidence>
<organism evidence="1 2">
    <name type="scientific">Caerostris darwini</name>
    <dbReference type="NCBI Taxonomy" id="1538125"/>
    <lineage>
        <taxon>Eukaryota</taxon>
        <taxon>Metazoa</taxon>
        <taxon>Ecdysozoa</taxon>
        <taxon>Arthropoda</taxon>
        <taxon>Chelicerata</taxon>
        <taxon>Arachnida</taxon>
        <taxon>Araneae</taxon>
        <taxon>Araneomorphae</taxon>
        <taxon>Entelegynae</taxon>
        <taxon>Araneoidea</taxon>
        <taxon>Araneidae</taxon>
        <taxon>Caerostris</taxon>
    </lineage>
</organism>
<dbReference type="Proteomes" id="UP001054837">
    <property type="component" value="Unassembled WGS sequence"/>
</dbReference>
<proteinExistence type="predicted"/>
<comment type="caution">
    <text evidence="1">The sequence shown here is derived from an EMBL/GenBank/DDBJ whole genome shotgun (WGS) entry which is preliminary data.</text>
</comment>